<dbReference type="AlphaFoldDB" id="A0A7W6G9D3"/>
<accession>A0A7W6G9D3</accession>
<evidence type="ECO:0000313" key="3">
    <source>
        <dbReference type="Proteomes" id="UP000582090"/>
    </source>
</evidence>
<feature type="domain" description="MOSC" evidence="1">
    <location>
        <begin position="96"/>
        <end position="244"/>
    </location>
</feature>
<dbReference type="InterPro" id="IPR005303">
    <property type="entry name" value="MOCOS_middle"/>
</dbReference>
<evidence type="ECO:0000259" key="1">
    <source>
        <dbReference type="PROSITE" id="PS51340"/>
    </source>
</evidence>
<evidence type="ECO:0000313" key="2">
    <source>
        <dbReference type="EMBL" id="MBB3962802.1"/>
    </source>
</evidence>
<comment type="caution">
    <text evidence="2">The sequence shown here is derived from an EMBL/GenBank/DDBJ whole genome shotgun (WGS) entry which is preliminary data.</text>
</comment>
<proteinExistence type="predicted"/>
<keyword evidence="3" id="KW-1185">Reference proteome</keyword>
<name>A0A7W6G9D3_9HYPH</name>
<dbReference type="InterPro" id="IPR011037">
    <property type="entry name" value="Pyrv_Knase-like_insert_dom_sf"/>
</dbReference>
<gene>
    <name evidence="2" type="ORF">GGQ67_000420</name>
</gene>
<reference evidence="2 3" key="1">
    <citation type="submission" date="2020-08" db="EMBL/GenBank/DDBJ databases">
        <title>Genomic Encyclopedia of Type Strains, Phase IV (KMG-IV): sequencing the most valuable type-strain genomes for metagenomic binning, comparative biology and taxonomic classification.</title>
        <authorList>
            <person name="Goeker M."/>
        </authorList>
    </citation>
    <scope>NUCLEOTIDE SEQUENCE [LARGE SCALE GENOMIC DNA]</scope>
    <source>
        <strain evidence="2 3">DSM 26575</strain>
    </source>
</reference>
<dbReference type="GO" id="GO:0030151">
    <property type="term" value="F:molybdenum ion binding"/>
    <property type="evidence" value="ECO:0007669"/>
    <property type="project" value="InterPro"/>
</dbReference>
<dbReference type="EMBL" id="JACIDW010000001">
    <property type="protein sequence ID" value="MBB3962802.1"/>
    <property type="molecule type" value="Genomic_DNA"/>
</dbReference>
<dbReference type="InterPro" id="IPR005302">
    <property type="entry name" value="MoCF_Sase_C"/>
</dbReference>
<dbReference type="SUPFAM" id="SSF50800">
    <property type="entry name" value="PK beta-barrel domain-like"/>
    <property type="match status" value="1"/>
</dbReference>
<dbReference type="GO" id="GO:0003824">
    <property type="term" value="F:catalytic activity"/>
    <property type="evidence" value="ECO:0007669"/>
    <property type="project" value="InterPro"/>
</dbReference>
<organism evidence="2 3">
    <name type="scientific">Rhizobium metallidurans</name>
    <dbReference type="NCBI Taxonomy" id="1265931"/>
    <lineage>
        <taxon>Bacteria</taxon>
        <taxon>Pseudomonadati</taxon>
        <taxon>Pseudomonadota</taxon>
        <taxon>Alphaproteobacteria</taxon>
        <taxon>Hyphomicrobiales</taxon>
        <taxon>Rhizobiaceae</taxon>
        <taxon>Rhizobium/Agrobacterium group</taxon>
        <taxon>Rhizobium</taxon>
    </lineage>
</organism>
<dbReference type="Proteomes" id="UP000582090">
    <property type="component" value="Unassembled WGS sequence"/>
</dbReference>
<dbReference type="Pfam" id="PF03473">
    <property type="entry name" value="MOSC"/>
    <property type="match status" value="1"/>
</dbReference>
<dbReference type="GO" id="GO:0030170">
    <property type="term" value="F:pyridoxal phosphate binding"/>
    <property type="evidence" value="ECO:0007669"/>
    <property type="project" value="InterPro"/>
</dbReference>
<protein>
    <recommendedName>
        <fullName evidence="1">MOSC domain-containing protein</fullName>
    </recommendedName>
</protein>
<sequence length="246" mass="27463">MRRVGTISELWRYPVSSVTGEQVEEVEVSHTGMIGDRRYALVDSLTGIVAHPERDQRWQKAIFIRSRTTATGIEILVPEHDWQSVDDANLAKSISQFLGFEADVRPYERTLEASRRDAFALDRYDVSPLHLLTSASVDHLKTLHPGGNPDRRRFRPNILMQSEPDISGFAELGWIDAGIRLGEVGGKVIAPTKRCGFTIIEQEGIANDPEILRNVMRFGNRNMGVYCAPDASGTLRVGDGVFLSEQ</sequence>
<dbReference type="PROSITE" id="PS51340">
    <property type="entry name" value="MOSC"/>
    <property type="match status" value="1"/>
</dbReference>
<dbReference type="Pfam" id="PF03476">
    <property type="entry name" value="MOSC_N"/>
    <property type="match status" value="1"/>
</dbReference>
<dbReference type="RefSeq" id="WP_183898514.1">
    <property type="nucleotide sequence ID" value="NZ_JACIDW010000001.1"/>
</dbReference>